<dbReference type="PANTHER" id="PTHR45875">
    <property type="entry name" value="METHYLTRANSFERASE N6AMT1"/>
    <property type="match status" value="1"/>
</dbReference>
<gene>
    <name evidence="6" type="ORF">GCM10010191_54330</name>
</gene>
<proteinExistence type="inferred from homology"/>
<dbReference type="SUPFAM" id="SSF53335">
    <property type="entry name" value="S-adenosyl-L-methionine-dependent methyltransferases"/>
    <property type="match status" value="1"/>
</dbReference>
<comment type="similarity">
    <text evidence="1">Belongs to the eukaryotic/archaeal PrmC-related family.</text>
</comment>
<dbReference type="GO" id="GO:0008168">
    <property type="term" value="F:methyltransferase activity"/>
    <property type="evidence" value="ECO:0007669"/>
    <property type="project" value="UniProtKB-KW"/>
</dbReference>
<dbReference type="Pfam" id="PF05175">
    <property type="entry name" value="MTS"/>
    <property type="match status" value="1"/>
</dbReference>
<organism evidence="6 7">
    <name type="scientific">Actinomadura vinacea</name>
    <dbReference type="NCBI Taxonomy" id="115336"/>
    <lineage>
        <taxon>Bacteria</taxon>
        <taxon>Bacillati</taxon>
        <taxon>Actinomycetota</taxon>
        <taxon>Actinomycetes</taxon>
        <taxon>Streptosporangiales</taxon>
        <taxon>Thermomonosporaceae</taxon>
        <taxon>Actinomadura</taxon>
    </lineage>
</organism>
<protein>
    <submittedName>
        <fullName evidence="6">Methyltransferase</fullName>
    </submittedName>
</protein>
<evidence type="ECO:0000256" key="2">
    <source>
        <dbReference type="ARBA" id="ARBA00022603"/>
    </source>
</evidence>
<dbReference type="EMBL" id="BAAARW010000020">
    <property type="protein sequence ID" value="GAA2433280.1"/>
    <property type="molecule type" value="Genomic_DNA"/>
</dbReference>
<keyword evidence="3" id="KW-0808">Transferase</keyword>
<dbReference type="InterPro" id="IPR004557">
    <property type="entry name" value="PrmC-related"/>
</dbReference>
<accession>A0ABN3JNC9</accession>
<reference evidence="6 7" key="1">
    <citation type="journal article" date="2019" name="Int. J. Syst. Evol. Microbiol.">
        <title>The Global Catalogue of Microorganisms (GCM) 10K type strain sequencing project: providing services to taxonomists for standard genome sequencing and annotation.</title>
        <authorList>
            <consortium name="The Broad Institute Genomics Platform"/>
            <consortium name="The Broad Institute Genome Sequencing Center for Infectious Disease"/>
            <person name="Wu L."/>
            <person name="Ma J."/>
        </authorList>
    </citation>
    <scope>NUCLEOTIDE SEQUENCE [LARGE SCALE GENOMIC DNA]</scope>
    <source>
        <strain evidence="6 7">JCM 3325</strain>
    </source>
</reference>
<dbReference type="InterPro" id="IPR007848">
    <property type="entry name" value="Small_mtfrase_dom"/>
</dbReference>
<dbReference type="NCBIfam" id="TIGR00537">
    <property type="entry name" value="hemK_rel_arch"/>
    <property type="match status" value="1"/>
</dbReference>
<comment type="caution">
    <text evidence="6">The sequence shown here is derived from an EMBL/GenBank/DDBJ whole genome shotgun (WGS) entry which is preliminary data.</text>
</comment>
<evidence type="ECO:0000256" key="1">
    <source>
        <dbReference type="ARBA" id="ARBA00006149"/>
    </source>
</evidence>
<keyword evidence="2 6" id="KW-0489">Methyltransferase</keyword>
<evidence type="ECO:0000259" key="5">
    <source>
        <dbReference type="Pfam" id="PF05175"/>
    </source>
</evidence>
<dbReference type="InterPro" id="IPR052190">
    <property type="entry name" value="Euk-Arch_PrmC-MTase"/>
</dbReference>
<feature type="domain" description="Methyltransferase small" evidence="5">
    <location>
        <begin position="6"/>
        <end position="108"/>
    </location>
</feature>
<keyword evidence="7" id="KW-1185">Reference proteome</keyword>
<dbReference type="Proteomes" id="UP001501231">
    <property type="component" value="Unassembled WGS sequence"/>
</dbReference>
<evidence type="ECO:0000313" key="7">
    <source>
        <dbReference type="Proteomes" id="UP001501231"/>
    </source>
</evidence>
<dbReference type="InterPro" id="IPR002052">
    <property type="entry name" value="DNA_methylase_N6_adenine_CS"/>
</dbReference>
<name>A0ABN3JNC9_9ACTN</name>
<dbReference type="RefSeq" id="WP_344592613.1">
    <property type="nucleotide sequence ID" value="NZ_BAAARW010000020.1"/>
</dbReference>
<dbReference type="PANTHER" id="PTHR45875:SF1">
    <property type="entry name" value="METHYLTRANSFERASE N6AMT1"/>
    <property type="match status" value="1"/>
</dbReference>
<dbReference type="PROSITE" id="PS00092">
    <property type="entry name" value="N6_MTASE"/>
    <property type="match status" value="1"/>
</dbReference>
<evidence type="ECO:0000313" key="6">
    <source>
        <dbReference type="EMBL" id="GAA2433280.1"/>
    </source>
</evidence>
<dbReference type="Gene3D" id="3.40.50.150">
    <property type="entry name" value="Vaccinia Virus protein VP39"/>
    <property type="match status" value="1"/>
</dbReference>
<evidence type="ECO:0000256" key="3">
    <source>
        <dbReference type="ARBA" id="ARBA00022679"/>
    </source>
</evidence>
<dbReference type="GO" id="GO:0032259">
    <property type="term" value="P:methylation"/>
    <property type="evidence" value="ECO:0007669"/>
    <property type="project" value="UniProtKB-KW"/>
</dbReference>
<sequence>MVTLRLPGVYASQGDTALLCEAVRRAAVLDGARVLDVGTGTGAVAVAAARAGAAAVTAVDVSGRAVLTARVNGLLGGMRLRVLRGDLFRPVTGEVFDVILTNPPYVPGGRPVSRHGRERAWEGGPGGRRVLDRICMQASRHLAPGGTLLMVHSAFSGVELSLEMLCRSGLRAEVVVRRSEPFGPVMRARAAALEARGVIRPGRRSEELVVIRADLTAARDRVPRRGGADAARF</sequence>
<keyword evidence="4" id="KW-0949">S-adenosyl-L-methionine</keyword>
<evidence type="ECO:0000256" key="4">
    <source>
        <dbReference type="ARBA" id="ARBA00022691"/>
    </source>
</evidence>
<dbReference type="InterPro" id="IPR029063">
    <property type="entry name" value="SAM-dependent_MTases_sf"/>
</dbReference>